<dbReference type="Proteomes" id="UP000613177">
    <property type="component" value="Unassembled WGS sequence"/>
</dbReference>
<dbReference type="SUPFAM" id="SSF48403">
    <property type="entry name" value="Ankyrin repeat"/>
    <property type="match status" value="1"/>
</dbReference>
<dbReference type="GO" id="GO:0035556">
    <property type="term" value="P:intracellular signal transduction"/>
    <property type="evidence" value="ECO:0007669"/>
    <property type="project" value="TreeGrafter"/>
</dbReference>
<feature type="compositionally biased region" description="Acidic residues" evidence="9">
    <location>
        <begin position="1233"/>
        <end position="1244"/>
    </location>
</feature>
<feature type="compositionally biased region" description="Polar residues" evidence="9">
    <location>
        <begin position="200"/>
        <end position="217"/>
    </location>
</feature>
<dbReference type="PROSITE" id="PS50011">
    <property type="entry name" value="PROTEIN_KINASE_DOM"/>
    <property type="match status" value="1"/>
</dbReference>
<dbReference type="PROSITE" id="PS00108">
    <property type="entry name" value="PROTEIN_KINASE_ST"/>
    <property type="match status" value="1"/>
</dbReference>
<dbReference type="PROSITE" id="PS50088">
    <property type="entry name" value="ANK_REPEAT"/>
    <property type="match status" value="1"/>
</dbReference>
<feature type="compositionally biased region" description="Low complexity" evidence="9">
    <location>
        <begin position="166"/>
        <end position="178"/>
    </location>
</feature>
<feature type="region of interest" description="Disordered" evidence="9">
    <location>
        <begin position="1151"/>
        <end position="1172"/>
    </location>
</feature>
<dbReference type="InterPro" id="IPR000719">
    <property type="entry name" value="Prot_kinase_dom"/>
</dbReference>
<evidence type="ECO:0000259" key="11">
    <source>
        <dbReference type="PROSITE" id="PS50011"/>
    </source>
</evidence>
<feature type="compositionally biased region" description="Pro residues" evidence="9">
    <location>
        <begin position="144"/>
        <end position="154"/>
    </location>
</feature>
<accession>A0A8H7SMQ6</accession>
<dbReference type="InterPro" id="IPR008271">
    <property type="entry name" value="Ser/Thr_kinase_AS"/>
</dbReference>
<dbReference type="SMART" id="SM00248">
    <property type="entry name" value="ANK"/>
    <property type="match status" value="4"/>
</dbReference>
<dbReference type="Gene3D" id="1.10.510.10">
    <property type="entry name" value="Transferase(Phosphotransferase) domain 1"/>
    <property type="match status" value="1"/>
</dbReference>
<feature type="binding site" evidence="8">
    <location>
        <position position="633"/>
    </location>
    <ligand>
        <name>ATP</name>
        <dbReference type="ChEBI" id="CHEBI:30616"/>
    </ligand>
</feature>
<keyword evidence="2" id="KW-0723">Serine/threonine-protein kinase</keyword>
<feature type="repeat" description="ANK" evidence="7">
    <location>
        <begin position="436"/>
        <end position="459"/>
    </location>
</feature>
<dbReference type="FunFam" id="1.10.510.10:FF:000571">
    <property type="entry name" value="Maternal embryonic leucine zipper kinase"/>
    <property type="match status" value="1"/>
</dbReference>
<comment type="caution">
    <text evidence="12">The sequence shown here is derived from an EMBL/GenBank/DDBJ whole genome shotgun (WGS) entry which is preliminary data.</text>
</comment>
<name>A0A8H7SMQ6_9FUNG</name>
<feature type="domain" description="Protein kinase" evidence="11">
    <location>
        <begin position="604"/>
        <end position="840"/>
    </location>
</feature>
<keyword evidence="10" id="KW-1133">Transmembrane helix</keyword>
<keyword evidence="4 8" id="KW-0547">Nucleotide-binding</keyword>
<evidence type="ECO:0000256" key="8">
    <source>
        <dbReference type="PROSITE-ProRule" id="PRU10141"/>
    </source>
</evidence>
<dbReference type="Pfam" id="PF12796">
    <property type="entry name" value="Ank_2"/>
    <property type="match status" value="1"/>
</dbReference>
<keyword evidence="10" id="KW-0472">Membrane</keyword>
<feature type="compositionally biased region" description="Polar residues" evidence="9">
    <location>
        <begin position="179"/>
        <end position="190"/>
    </location>
</feature>
<keyword evidence="13" id="KW-1185">Reference proteome</keyword>
<dbReference type="Pfam" id="PF00069">
    <property type="entry name" value="Pkinase"/>
    <property type="match status" value="1"/>
</dbReference>
<dbReference type="InterPro" id="IPR036770">
    <property type="entry name" value="Ankyrin_rpt-contain_sf"/>
</dbReference>
<keyword evidence="10" id="KW-0812">Transmembrane</keyword>
<proteinExistence type="inferred from homology"/>
<dbReference type="InterPro" id="IPR011009">
    <property type="entry name" value="Kinase-like_dom_sf"/>
</dbReference>
<evidence type="ECO:0000256" key="6">
    <source>
        <dbReference type="ARBA" id="ARBA00022840"/>
    </source>
</evidence>
<dbReference type="SUPFAM" id="SSF56112">
    <property type="entry name" value="Protein kinase-like (PK-like)"/>
    <property type="match status" value="1"/>
</dbReference>
<evidence type="ECO:0000256" key="1">
    <source>
        <dbReference type="ARBA" id="ARBA00010791"/>
    </source>
</evidence>
<comment type="similarity">
    <text evidence="1">Belongs to the protein kinase superfamily. CAMK Ser/Thr protein kinase family. NIM1 subfamily.</text>
</comment>
<dbReference type="SMART" id="SM00220">
    <property type="entry name" value="S_TKc"/>
    <property type="match status" value="1"/>
</dbReference>
<dbReference type="GO" id="GO:0004674">
    <property type="term" value="F:protein serine/threonine kinase activity"/>
    <property type="evidence" value="ECO:0007669"/>
    <property type="project" value="UniProtKB-KW"/>
</dbReference>
<evidence type="ECO:0000256" key="5">
    <source>
        <dbReference type="ARBA" id="ARBA00022777"/>
    </source>
</evidence>
<evidence type="ECO:0000313" key="13">
    <source>
        <dbReference type="Proteomes" id="UP000613177"/>
    </source>
</evidence>
<organism evidence="12 13">
    <name type="scientific">Thamnidium elegans</name>
    <dbReference type="NCBI Taxonomy" id="101142"/>
    <lineage>
        <taxon>Eukaryota</taxon>
        <taxon>Fungi</taxon>
        <taxon>Fungi incertae sedis</taxon>
        <taxon>Mucoromycota</taxon>
        <taxon>Mucoromycotina</taxon>
        <taxon>Mucoromycetes</taxon>
        <taxon>Mucorales</taxon>
        <taxon>Mucorineae</taxon>
        <taxon>Mucoraceae</taxon>
        <taxon>Thamnidium</taxon>
    </lineage>
</organism>
<evidence type="ECO:0000313" key="12">
    <source>
        <dbReference type="EMBL" id="KAG2230818.1"/>
    </source>
</evidence>
<dbReference type="GO" id="GO:0005737">
    <property type="term" value="C:cytoplasm"/>
    <property type="evidence" value="ECO:0007669"/>
    <property type="project" value="TreeGrafter"/>
</dbReference>
<dbReference type="FunFam" id="3.30.200.20:FF:000003">
    <property type="entry name" value="Non-specific serine/threonine protein kinase"/>
    <property type="match status" value="1"/>
</dbReference>
<keyword evidence="7" id="KW-0040">ANK repeat</keyword>
<evidence type="ECO:0000256" key="9">
    <source>
        <dbReference type="SAM" id="MobiDB-lite"/>
    </source>
</evidence>
<evidence type="ECO:0000256" key="4">
    <source>
        <dbReference type="ARBA" id="ARBA00022741"/>
    </source>
</evidence>
<dbReference type="PANTHER" id="PTHR24346:SF82">
    <property type="entry name" value="KP78A-RELATED"/>
    <property type="match status" value="1"/>
</dbReference>
<protein>
    <recommendedName>
        <fullName evidence="11">Protein kinase domain-containing protein</fullName>
    </recommendedName>
</protein>
<dbReference type="GO" id="GO:0005524">
    <property type="term" value="F:ATP binding"/>
    <property type="evidence" value="ECO:0007669"/>
    <property type="project" value="UniProtKB-UniRule"/>
</dbReference>
<dbReference type="EMBL" id="JAEPRE010000182">
    <property type="protein sequence ID" value="KAG2230818.1"/>
    <property type="molecule type" value="Genomic_DNA"/>
</dbReference>
<dbReference type="InterPro" id="IPR002110">
    <property type="entry name" value="Ankyrin_rpt"/>
</dbReference>
<feature type="transmembrane region" description="Helical" evidence="10">
    <location>
        <begin position="515"/>
        <end position="540"/>
    </location>
</feature>
<dbReference type="InterPro" id="IPR017441">
    <property type="entry name" value="Protein_kinase_ATP_BS"/>
</dbReference>
<keyword evidence="6 8" id="KW-0067">ATP-binding</keyword>
<evidence type="ECO:0000256" key="3">
    <source>
        <dbReference type="ARBA" id="ARBA00022679"/>
    </source>
</evidence>
<keyword evidence="5" id="KW-0418">Kinase</keyword>
<evidence type="ECO:0000256" key="7">
    <source>
        <dbReference type="PROSITE-ProRule" id="PRU00023"/>
    </source>
</evidence>
<feature type="compositionally biased region" description="Low complexity" evidence="9">
    <location>
        <begin position="110"/>
        <end position="119"/>
    </location>
</feature>
<evidence type="ECO:0000256" key="2">
    <source>
        <dbReference type="ARBA" id="ARBA00022527"/>
    </source>
</evidence>
<feature type="region of interest" description="Disordered" evidence="9">
    <location>
        <begin position="1224"/>
        <end position="1248"/>
    </location>
</feature>
<dbReference type="PROSITE" id="PS00107">
    <property type="entry name" value="PROTEIN_KINASE_ATP"/>
    <property type="match status" value="1"/>
</dbReference>
<dbReference type="Gene3D" id="1.25.40.20">
    <property type="entry name" value="Ankyrin repeat-containing domain"/>
    <property type="match status" value="1"/>
</dbReference>
<keyword evidence="3" id="KW-0808">Transferase</keyword>
<gene>
    <name evidence="12" type="ORF">INT48_008759</name>
</gene>
<feature type="region of interest" description="Disordered" evidence="9">
    <location>
        <begin position="100"/>
        <end position="225"/>
    </location>
</feature>
<reference evidence="12" key="1">
    <citation type="submission" date="2021-01" db="EMBL/GenBank/DDBJ databases">
        <title>Metabolic potential, ecology and presence of endohyphal bacteria is reflected in genomic diversity of Mucoromycotina.</title>
        <authorList>
            <person name="Muszewska A."/>
            <person name="Okrasinska A."/>
            <person name="Steczkiewicz K."/>
            <person name="Drgas O."/>
            <person name="Orlowska M."/>
            <person name="Perlinska-Lenart U."/>
            <person name="Aleksandrzak-Piekarczyk T."/>
            <person name="Szatraj K."/>
            <person name="Zielenkiewicz U."/>
            <person name="Pilsyk S."/>
            <person name="Malc E."/>
            <person name="Mieczkowski P."/>
            <person name="Kruszewska J.S."/>
            <person name="Biernat P."/>
            <person name="Pawlowska J."/>
        </authorList>
    </citation>
    <scope>NUCLEOTIDE SEQUENCE</scope>
    <source>
        <strain evidence="12">WA0000018081</strain>
    </source>
</reference>
<evidence type="ECO:0000256" key="10">
    <source>
        <dbReference type="SAM" id="Phobius"/>
    </source>
</evidence>
<dbReference type="PROSITE" id="PS50297">
    <property type="entry name" value="ANK_REP_REGION"/>
    <property type="match status" value="1"/>
</dbReference>
<dbReference type="PANTHER" id="PTHR24346">
    <property type="entry name" value="MAP/MICROTUBULE AFFINITY-REGULATING KINASE"/>
    <property type="match status" value="1"/>
</dbReference>
<sequence length="1334" mass="151698">MQLHDISEDEPVSDRISPKETLSNLTQYVPNEELKQAIRGEIKKLVTDYDRLILILQQRSEILEQEYENLQMTEDSYQRRYEKAVREMQFYKKKYDKIAELNKQQQRPRSPSMESSGSSLIDKLPTSPPPSSVSGSEGTHPLYQLPPPPLPTSPLPQLDKNRHLSRSSSSSTSSSNTSGTPYWSGFNSELSPAPPVPRLRQNSNNGNVTNSIHSSSTEGDKNSFLQGRKGSWQQMQAGQAPVITPTVTRSATTTTQPNNQIQVIQQRRVDPIAFGGSDAFWETIAKSKTSDSTIEKMISNFLRRGGSPNTAKQSSSYKLVKYGYGMLHTLVAIKAPISMELLLSHGANPNAMTLSQVEEDKVTPGYLAASMGWLPGLQTLVEAGTDICQARGAGLKNKTALHIAAEHCHTTIVEYIVSISPPKYHAQVDIDLVDIRAETPLHWASRYGHLEVASLLIERFGCDYNSYVPRKVGTPYDLAKAGGHKRLMEYYKKIGALTSKKMDKRKEEELTRNCVYIYTFVILFPFFFSFLFLLKIILMVSNPFRSTKWRHTSTTITTTELRPISSPQTTVIAPPSPPDSTTTTKKKKNIAFNSDSLLDGIGDYIFQSPLGGGKFSKVMLCYHYLTGLKVAIKMINKKEHPYRVMSRLVREISIMEVLNHQNVVKLYETYETADTLYIVMEYVPGYNLEEYLKSIDQSIIPEHQARDIFRQVVKAVDHCHSKWIVHRDLKTPNILLTPDHQVKIADFGLGNRFGLQRLRTICGSLLYYSPEIMTSRSYIGPEVDAWCLAQPELRKLVISHRYKFPACLSPELQETIKKCLAVDRFDRLSLKSFLSNDAWFNDFGKLQDVFEERVPDTLYHANEITEAYAQSIREEDNTKIQACSQNSKRLHLQDLQDEKNRGFKAPKTVIYHITNASTYFTGTAPHHSRLPIDLDAQKVAKAELHQNILMTLKQVRLQQVNHVADLGSPISHLFRKFKRTEVMNQERKLRKASSALNLTQLYQRVTKDHISYYTIQCHIHTGSSTTFVSDYSSSTVGSSTTMDQKRSFQRNKLTNRLSMVFFSNTQPEFNLSNNKEDMDPERNKRNQAEMMRIVRMVCDILGVSYYQSSVTQLICLLTLRNSKKHTVIPTTTNQQRHSLFRSKLFTSNDRLSDLSRSHQQQKQQQSNSFISNYSNHSGTHHGWFSRKVHRLSQQLSFSNMDNTTQLFGASSHGHDLLNIGRTEQEQQIQQREEDNDADEEEENGSDGFATLSIDVSSISSNKYNDDGTPVQIVSLRYSKLKGSNKVFKLAKGWIQALLSQNNDDTQPRMMNRSELDAYMKSVDLDAHENDIIRL</sequence>